<dbReference type="Proteomes" id="UP000324091">
    <property type="component" value="Chromosome 15"/>
</dbReference>
<gene>
    <name evidence="1" type="ORF">D4764_15G0005680</name>
</gene>
<proteinExistence type="predicted"/>
<reference evidence="1 2" key="1">
    <citation type="submission" date="2019-04" db="EMBL/GenBank/DDBJ databases">
        <title>Chromosome genome assembly for Takifugu flavidus.</title>
        <authorList>
            <person name="Xiao S."/>
        </authorList>
    </citation>
    <scope>NUCLEOTIDE SEQUENCE [LARGE SCALE GENOMIC DNA]</scope>
    <source>
        <strain evidence="1">HTHZ2018</strain>
        <tissue evidence="1">Muscle</tissue>
    </source>
</reference>
<protein>
    <submittedName>
        <fullName evidence="1">Uncharacterized protein</fullName>
    </submittedName>
</protein>
<comment type="caution">
    <text evidence="1">The sequence shown here is derived from an EMBL/GenBank/DDBJ whole genome shotgun (WGS) entry which is preliminary data.</text>
</comment>
<keyword evidence="2" id="KW-1185">Reference proteome</keyword>
<accession>A0A5C6P090</accession>
<dbReference type="AlphaFoldDB" id="A0A5C6P090"/>
<name>A0A5C6P090_9TELE</name>
<organism evidence="1 2">
    <name type="scientific">Takifugu flavidus</name>
    <name type="common">sansaifugu</name>
    <dbReference type="NCBI Taxonomy" id="433684"/>
    <lineage>
        <taxon>Eukaryota</taxon>
        <taxon>Metazoa</taxon>
        <taxon>Chordata</taxon>
        <taxon>Craniata</taxon>
        <taxon>Vertebrata</taxon>
        <taxon>Euteleostomi</taxon>
        <taxon>Actinopterygii</taxon>
        <taxon>Neopterygii</taxon>
        <taxon>Teleostei</taxon>
        <taxon>Neoteleostei</taxon>
        <taxon>Acanthomorphata</taxon>
        <taxon>Eupercaria</taxon>
        <taxon>Tetraodontiformes</taxon>
        <taxon>Tetradontoidea</taxon>
        <taxon>Tetraodontidae</taxon>
        <taxon>Takifugu</taxon>
    </lineage>
</organism>
<sequence length="98" mass="10937">MVKKELSRKAKLSIYQSIYVPVLTYGQTEARLSLRDRVRSSDIREDRDSCRASCFATSIGVSLGQLGHLARMPSGRLPLEVFLPDMSHWRGGLVAGQD</sequence>
<evidence type="ECO:0000313" key="1">
    <source>
        <dbReference type="EMBL" id="TWW73174.1"/>
    </source>
</evidence>
<dbReference type="EMBL" id="RHFK02000007">
    <property type="protein sequence ID" value="TWW73174.1"/>
    <property type="molecule type" value="Genomic_DNA"/>
</dbReference>
<evidence type="ECO:0000313" key="2">
    <source>
        <dbReference type="Proteomes" id="UP000324091"/>
    </source>
</evidence>